<protein>
    <submittedName>
        <fullName evidence="1">Uncharacterized protein</fullName>
    </submittedName>
</protein>
<proteinExistence type="predicted"/>
<sequence length="84" mass="8932">MNTAAAPRPSDCVYVIKLHLPDPRSPGGLSGRLEHVSSGRRHDFDNGPALLACLVHEQAQVLVEAATEEPPPAWRSPEGLSGVV</sequence>
<organism evidence="1 2">
    <name type="scientific">Caldimonas caldifontis</name>
    <dbReference type="NCBI Taxonomy" id="1452508"/>
    <lineage>
        <taxon>Bacteria</taxon>
        <taxon>Pseudomonadati</taxon>
        <taxon>Pseudomonadota</taxon>
        <taxon>Betaproteobacteria</taxon>
        <taxon>Burkholderiales</taxon>
        <taxon>Sphaerotilaceae</taxon>
        <taxon>Caldimonas</taxon>
    </lineage>
</organism>
<comment type="caution">
    <text evidence="1">The sequence shown here is derived from an EMBL/GenBank/DDBJ whole genome shotgun (WGS) entry which is preliminary data.</text>
</comment>
<dbReference type="Proteomes" id="UP000238605">
    <property type="component" value="Unassembled WGS sequence"/>
</dbReference>
<name>A0A2S5SXQ7_9BURK</name>
<accession>A0A2S5SXQ7</accession>
<keyword evidence="2" id="KW-1185">Reference proteome</keyword>
<evidence type="ECO:0000313" key="2">
    <source>
        <dbReference type="Proteomes" id="UP000238605"/>
    </source>
</evidence>
<reference evidence="1 2" key="1">
    <citation type="submission" date="2018-02" db="EMBL/GenBank/DDBJ databases">
        <title>Reclassifiation of [Polyangium] brachysporum DSM 7029 as Guopingzhaonella breviflexa gen. nov., sp. nov., a member of the family Comamonadaceae.</title>
        <authorList>
            <person name="Tang B."/>
        </authorList>
    </citation>
    <scope>NUCLEOTIDE SEQUENCE [LARGE SCALE GENOMIC DNA]</scope>
    <source>
        <strain evidence="1 2">BCRC 80649</strain>
    </source>
</reference>
<dbReference type="AlphaFoldDB" id="A0A2S5SXQ7"/>
<dbReference type="EMBL" id="PSNX01000003">
    <property type="protein sequence ID" value="PPE67516.1"/>
    <property type="molecule type" value="Genomic_DNA"/>
</dbReference>
<gene>
    <name evidence="1" type="ORF">C1704_05015</name>
</gene>
<dbReference type="OrthoDB" id="8912658at2"/>
<evidence type="ECO:0000313" key="1">
    <source>
        <dbReference type="EMBL" id="PPE67516.1"/>
    </source>
</evidence>
<dbReference type="RefSeq" id="WP_104301575.1">
    <property type="nucleotide sequence ID" value="NZ_PSNX01000003.1"/>
</dbReference>